<keyword evidence="3" id="KW-1185">Reference proteome</keyword>
<keyword evidence="2" id="KW-0378">Hydrolase</keyword>
<dbReference type="InterPro" id="IPR002925">
    <property type="entry name" value="Dienelactn_hydro"/>
</dbReference>
<proteinExistence type="predicted"/>
<dbReference type="AlphaFoldDB" id="A0A4P7XKY9"/>
<feature type="domain" description="Dienelactone hydrolase" evidence="1">
    <location>
        <begin position="19"/>
        <end position="224"/>
    </location>
</feature>
<organism evidence="2 3">
    <name type="scientific">Hydrocarboniclastica marina</name>
    <dbReference type="NCBI Taxonomy" id="2259620"/>
    <lineage>
        <taxon>Bacteria</taxon>
        <taxon>Pseudomonadati</taxon>
        <taxon>Pseudomonadota</taxon>
        <taxon>Gammaproteobacteria</taxon>
        <taxon>Alteromonadales</taxon>
        <taxon>Alteromonadaceae</taxon>
        <taxon>Hydrocarboniclastica</taxon>
    </lineage>
</organism>
<dbReference type="InterPro" id="IPR051049">
    <property type="entry name" value="Dienelactone_hydrolase-like"/>
</dbReference>
<dbReference type="GO" id="GO:0016787">
    <property type="term" value="F:hydrolase activity"/>
    <property type="evidence" value="ECO:0007669"/>
    <property type="project" value="UniProtKB-KW"/>
</dbReference>
<dbReference type="EMBL" id="CP031093">
    <property type="protein sequence ID" value="QCF27585.1"/>
    <property type="molecule type" value="Genomic_DNA"/>
</dbReference>
<dbReference type="Gene3D" id="3.40.50.1820">
    <property type="entry name" value="alpha/beta hydrolase"/>
    <property type="match status" value="1"/>
</dbReference>
<dbReference type="RefSeq" id="WP_136550297.1">
    <property type="nucleotide sequence ID" value="NZ_CP031093.1"/>
</dbReference>
<dbReference type="PANTHER" id="PTHR46623:SF6">
    <property type="entry name" value="ALPHA_BETA-HYDROLASES SUPERFAMILY PROTEIN"/>
    <property type="match status" value="1"/>
</dbReference>
<dbReference type="Proteomes" id="UP000298049">
    <property type="component" value="Chromosome"/>
</dbReference>
<dbReference type="Pfam" id="PF01738">
    <property type="entry name" value="DLH"/>
    <property type="match status" value="1"/>
</dbReference>
<accession>A0A4P7XKY9</accession>
<name>A0A4P7XKY9_9ALTE</name>
<dbReference type="PANTHER" id="PTHR46623">
    <property type="entry name" value="CARBOXYMETHYLENEBUTENOLIDASE-RELATED"/>
    <property type="match status" value="1"/>
</dbReference>
<evidence type="ECO:0000259" key="1">
    <source>
        <dbReference type="Pfam" id="PF01738"/>
    </source>
</evidence>
<dbReference type="KEGG" id="hmi:soil367_17580"/>
<protein>
    <submittedName>
        <fullName evidence="2">Dienelactone hydrolase family protein</fullName>
    </submittedName>
</protein>
<reference evidence="2 3" key="1">
    <citation type="submission" date="2018-07" db="EMBL/GenBank/DDBJ databases">
        <title>Marsedoiliclastica nanhaica gen. nov. sp. nov., a novel marine hydrocarbonoclastic bacterium isolated from an in-situ enriched hydrocarbon-degrading consortium in deep-sea sediment.</title>
        <authorList>
            <person name="Dong C."/>
            <person name="Ma T."/>
            <person name="Liu R."/>
            <person name="Shao Z."/>
        </authorList>
    </citation>
    <scope>NUCLEOTIDE SEQUENCE [LARGE SCALE GENOMIC DNA]</scope>
    <source>
        <strain evidence="3">soil36-7</strain>
    </source>
</reference>
<evidence type="ECO:0000313" key="2">
    <source>
        <dbReference type="EMBL" id="QCF27585.1"/>
    </source>
</evidence>
<dbReference type="OrthoDB" id="9787933at2"/>
<evidence type="ECO:0000313" key="3">
    <source>
        <dbReference type="Proteomes" id="UP000298049"/>
    </source>
</evidence>
<dbReference type="InterPro" id="IPR029058">
    <property type="entry name" value="AB_hydrolase_fold"/>
</dbReference>
<sequence length="226" mass="25056">MATQGTMAQRTMSDGTRIGVYHVQPKGERRGGLVLIQEIFGVTEHIREQCDSLADEGYEVLAPALFDREAPGLEASYSDEDIKRSKKLAMEEHPFDQSIADAQTCIDELKQKGPVFITGYCYGGSVTWAAACRCDGLSAASSYYGSLIPKLVDEAPRCPIILHFGKQDPTIPLEGVEKVQGRHPDVPVYLYDAGHGFSSDRRANYHRESSELARKRTLEFFREHGG</sequence>
<gene>
    <name evidence="2" type="ORF">soil367_17580</name>
</gene>
<dbReference type="SUPFAM" id="SSF53474">
    <property type="entry name" value="alpha/beta-Hydrolases"/>
    <property type="match status" value="1"/>
</dbReference>